<name>A0ABY7T979_9SPHI</name>
<reference evidence="1 2" key="1">
    <citation type="submission" date="2023-02" db="EMBL/GenBank/DDBJ databases">
        <title>Genome sequence of Mucilaginibacter jinjuensis strain KACC 16571.</title>
        <authorList>
            <person name="Kim S."/>
            <person name="Heo J."/>
            <person name="Kwon S.-W."/>
        </authorList>
    </citation>
    <scope>NUCLEOTIDE SEQUENCE [LARGE SCALE GENOMIC DNA]</scope>
    <source>
        <strain evidence="1 2">KACC 16571</strain>
    </source>
</reference>
<sequence length="537" mass="60759">MNTSSLLASILVLKKILTVSSPNIKTIVSLIAIVFIGQPLLANAESFKFKVKNTDKTNVVVFYKINKKSGGYKLKSLLSLKPGEEKIKEISLNKADTIAFYGQDPEEQTSVIVKKDFATLIQNKNQVVYIPIIIPEKQATNFESLEGLSVKLEHNKVLNFLLKIDSASMSSLSMLENNFQNIYPLGTFIFVDTKNNRLLLPPLEPSFWNTNETYLTIQDSLYAMVNKDKRGMANAQVAYFVAKMFDSLRVNNSAELEFKAKLSLLRWKPAPNANIYQIFNDKAVQDFLQNCYAQIDNPDQEYQRYRLYFLSSYERIDDLEIYGKQFYNFGNEADLSISSPAQVFSTNMGVMYTKNKTLSNYYSVQGAVLRTKAYDFTSLLFNSFKNNVRNKIIADSYSNQHKTTVAIIDEYKSLVAYNPDPVRLSLQALDPKDADPSLIPIETTVSNLSAYSYMPSDTSKQAAAIANNYKADTYNNKVKMFNSHLSKINSLIKQLDQTSIDIDRISQTNPDKSFSSTVSAQSLLKEVEVNSQIVRKE</sequence>
<organism evidence="1 2">
    <name type="scientific">Mucilaginibacter jinjuensis</name>
    <dbReference type="NCBI Taxonomy" id="1176721"/>
    <lineage>
        <taxon>Bacteria</taxon>
        <taxon>Pseudomonadati</taxon>
        <taxon>Bacteroidota</taxon>
        <taxon>Sphingobacteriia</taxon>
        <taxon>Sphingobacteriales</taxon>
        <taxon>Sphingobacteriaceae</taxon>
        <taxon>Mucilaginibacter</taxon>
    </lineage>
</organism>
<keyword evidence="2" id="KW-1185">Reference proteome</keyword>
<dbReference type="RefSeq" id="WP_273629941.1">
    <property type="nucleotide sequence ID" value="NZ_CP117167.1"/>
</dbReference>
<evidence type="ECO:0000313" key="1">
    <source>
        <dbReference type="EMBL" id="WCT11752.1"/>
    </source>
</evidence>
<dbReference type="EMBL" id="CP117167">
    <property type="protein sequence ID" value="WCT11752.1"/>
    <property type="molecule type" value="Genomic_DNA"/>
</dbReference>
<dbReference type="Proteomes" id="UP001216139">
    <property type="component" value="Chromosome"/>
</dbReference>
<gene>
    <name evidence="1" type="ORF">PQO05_23765</name>
</gene>
<evidence type="ECO:0000313" key="2">
    <source>
        <dbReference type="Proteomes" id="UP001216139"/>
    </source>
</evidence>
<protein>
    <submittedName>
        <fullName evidence="1">Uncharacterized protein</fullName>
    </submittedName>
</protein>
<accession>A0ABY7T979</accession>
<proteinExistence type="predicted"/>